<dbReference type="PROSITE" id="PS50055">
    <property type="entry name" value="TYR_PHOSPHATASE_PTP"/>
    <property type="match status" value="1"/>
</dbReference>
<dbReference type="Pfam" id="PF00581">
    <property type="entry name" value="Rhodanese"/>
    <property type="match status" value="1"/>
</dbReference>
<keyword evidence="8" id="KW-0378">Hydrolase</keyword>
<dbReference type="Pfam" id="PF00102">
    <property type="entry name" value="Y_phosphatase"/>
    <property type="match status" value="1"/>
</dbReference>
<feature type="region of interest" description="Disordered" evidence="4">
    <location>
        <begin position="1198"/>
        <end position="1224"/>
    </location>
</feature>
<feature type="region of interest" description="Disordered" evidence="4">
    <location>
        <begin position="1303"/>
        <end position="1331"/>
    </location>
</feature>
<dbReference type="GO" id="GO:0004725">
    <property type="term" value="F:protein tyrosine phosphatase activity"/>
    <property type="evidence" value="ECO:0007669"/>
    <property type="project" value="UniProtKB-EC"/>
</dbReference>
<dbReference type="SMART" id="SM00404">
    <property type="entry name" value="PTPc_motif"/>
    <property type="match status" value="1"/>
</dbReference>
<dbReference type="Gene3D" id="3.40.250.10">
    <property type="entry name" value="Rhodanese-like domain"/>
    <property type="match status" value="1"/>
</dbReference>
<feature type="domain" description="Tyrosine specific protein phosphatases" evidence="6">
    <location>
        <begin position="609"/>
        <end position="700"/>
    </location>
</feature>
<dbReference type="Gene3D" id="3.90.190.10">
    <property type="entry name" value="Protein tyrosine phosphatase superfamily"/>
    <property type="match status" value="1"/>
</dbReference>
<dbReference type="InterPro" id="IPR050348">
    <property type="entry name" value="Protein-Tyr_Phosphatase"/>
</dbReference>
<dbReference type="EMBL" id="CP119878">
    <property type="protein sequence ID" value="WFD34951.1"/>
    <property type="molecule type" value="Genomic_DNA"/>
</dbReference>
<dbReference type="PROSITE" id="PS50056">
    <property type="entry name" value="TYR_PHOSPHATASE_2"/>
    <property type="match status" value="1"/>
</dbReference>
<feature type="compositionally biased region" description="Basic and acidic residues" evidence="4">
    <location>
        <begin position="1198"/>
        <end position="1220"/>
    </location>
</feature>
<dbReference type="Proteomes" id="UP001219933">
    <property type="component" value="Chromosome 2"/>
</dbReference>
<protein>
    <recommendedName>
        <fullName evidence="2">protein-tyrosine-phosphatase</fullName>
        <ecNumber evidence="2">3.1.3.48</ecNumber>
    </recommendedName>
</protein>
<sequence length="1349" mass="146838">MLPADAHGRVQAAAQTEPKDYFGALHAEPGGGGTYVRDASPADNPWAQFAGTLPTGVSLPALSATPDASEDAASGPVFTASPMGSVKQMFSGPSAFAHALNKRLTLPAKLTLPKGALAGAGPRHNTLVSSSASQEACRYTAIGSSELAALLRGGGTAIVDIRPASAFAQKHIRGSVNFCMPSTLLRRREVSLERLQEDMLSEEESKQIHGWMDGSISTIVALDTDTQSSTAIGRSTSGGGGPCLMGVLAKFEAAGYKASLRWLRGGFAAFAADERTADLLENAAQAREVELGSLVQPRCLPLQAFVLPGTTPNSHTSHNCANPFFNNIRQNMELRAGITDKVPLDVPTLSAEQLSGLPRFLRDMLEKDADARARALAEQFFELEKSEQLRLVAVMNQHASESRDTNKHGGAQTPFATLSQHAAYPGGCTDETLFPLSITAAIERGSDNRYTNLWTFEHSRVRLKQPIASDDPGSTYINGSFVNPLKHLGSDKLCIATQAPLPSTLASFWTMIWEQHVHVIVMLARRFEAGRVQCDVYWEDSRYAGDLAVRLVKTEYLNDSAQAVEESCAMFVRREIELQHGDEPSRTIVQLQFLEWPDHSVPSSPRGLLNFIKITNKLQEAVPACERGPVVVHCSAGIGRSGAFVVADTVLSLLLRARATLRGEPVAVPLSTELARRCWEEPFDTIYEAVSVLREQRMSMRGPSRTVQHITCRINMSAKVIERYITPRSASSCFSLNVYAPDTLSALVAEYDDLLAFREVELAAERRAAEMAGMEMRNAYDGLVAQMETACVDDAAQLNYLLAVDAFEHLQKELDALRERDGDETVVGESLPLKANVDEHVAAAVKEATDALREQHARALEAERNAHRDQLESARIEHMSAIEALRAAHSEELRAAKESHAAEMAKAAAEHASELAALRDAHTRDVEEIFSSQATQASELRAARAKIAQAEEKAGEAARRASILEADLAAANVAYSIASVDLIRRCAALDTQLSSAEAATNALASAVLNVAKRAEQASAAALAIGEARLLAVKDKVAAENEVNRLGTTLAGVMDELNGVQARLENAESTLRARHMELINAQSELERAADLQSALDEARQRASSAETEVAHVREQLSSAEPLRHENARLAGEVRELETLLSMHKSNAAHAESAREAAQAAADEASARVLALEHNIGEQTEEINALRDSKRRLAEQVRSLRSERSELTERLKQEEQTKHVQPDEPAQSDVNDYIMRIEQLETVLAARAQEVEEADTRILEVLRENKRLNAKLRALSSQAPQRTAVKHMRAEDDAPRTVRAVVAPKVSASPERQDRAILSDRTNTPTRQRIAQKRAPETAFLDRLARFKAGP</sequence>
<dbReference type="PROSITE" id="PS50206">
    <property type="entry name" value="RHODANESE_3"/>
    <property type="match status" value="1"/>
</dbReference>
<organism evidence="8 9">
    <name type="scientific">Malassezia cuniculi</name>
    <dbReference type="NCBI Taxonomy" id="948313"/>
    <lineage>
        <taxon>Eukaryota</taxon>
        <taxon>Fungi</taxon>
        <taxon>Dikarya</taxon>
        <taxon>Basidiomycota</taxon>
        <taxon>Ustilaginomycotina</taxon>
        <taxon>Malasseziomycetes</taxon>
        <taxon>Malasseziales</taxon>
        <taxon>Malasseziaceae</taxon>
        <taxon>Malassezia</taxon>
    </lineage>
</organism>
<dbReference type="InterPro" id="IPR016130">
    <property type="entry name" value="Tyr_Pase_AS"/>
</dbReference>
<evidence type="ECO:0000259" key="7">
    <source>
        <dbReference type="PROSITE" id="PS50206"/>
    </source>
</evidence>
<dbReference type="InterPro" id="IPR000387">
    <property type="entry name" value="Tyr_Pase_dom"/>
</dbReference>
<dbReference type="PANTHER" id="PTHR19134:SF561">
    <property type="entry name" value="PROTEIN TYROSINE PHOSPHATASE 36E, ISOFORM A"/>
    <property type="match status" value="1"/>
</dbReference>
<feature type="domain" description="Tyrosine-protein phosphatase" evidence="5">
    <location>
        <begin position="448"/>
        <end position="710"/>
    </location>
</feature>
<dbReference type="InterPro" id="IPR001763">
    <property type="entry name" value="Rhodanese-like_dom"/>
</dbReference>
<keyword evidence="3" id="KW-0175">Coiled coil</keyword>
<evidence type="ECO:0000313" key="8">
    <source>
        <dbReference type="EMBL" id="WFD34951.1"/>
    </source>
</evidence>
<dbReference type="PRINTS" id="PR00700">
    <property type="entry name" value="PRTYPHPHTASE"/>
</dbReference>
<evidence type="ECO:0000259" key="5">
    <source>
        <dbReference type="PROSITE" id="PS50055"/>
    </source>
</evidence>
<name>A0AAF0JB46_9BASI</name>
<reference evidence="8" key="1">
    <citation type="submission" date="2023-03" db="EMBL/GenBank/DDBJ databases">
        <title>Mating type loci evolution in Malassezia.</title>
        <authorList>
            <person name="Coelho M.A."/>
        </authorList>
    </citation>
    <scope>NUCLEOTIDE SEQUENCE</scope>
    <source>
        <strain evidence="8">CBS 11721</strain>
    </source>
</reference>
<evidence type="ECO:0000259" key="6">
    <source>
        <dbReference type="PROSITE" id="PS50056"/>
    </source>
</evidence>
<evidence type="ECO:0000313" key="9">
    <source>
        <dbReference type="Proteomes" id="UP001219933"/>
    </source>
</evidence>
<dbReference type="SUPFAM" id="SSF52799">
    <property type="entry name" value="(Phosphotyrosine protein) phosphatases II"/>
    <property type="match status" value="1"/>
</dbReference>
<gene>
    <name evidence="8" type="ORF">MCUN1_001797</name>
</gene>
<evidence type="ECO:0000256" key="3">
    <source>
        <dbReference type="SAM" id="Coils"/>
    </source>
</evidence>
<accession>A0AAF0JB46</accession>
<feature type="compositionally biased region" description="Polar residues" evidence="4">
    <location>
        <begin position="1318"/>
        <end position="1327"/>
    </location>
</feature>
<dbReference type="EC" id="3.1.3.48" evidence="2"/>
<dbReference type="PROSITE" id="PS00383">
    <property type="entry name" value="TYR_PHOSPHATASE_1"/>
    <property type="match status" value="1"/>
</dbReference>
<dbReference type="InterPro" id="IPR003595">
    <property type="entry name" value="Tyr_Pase_cat"/>
</dbReference>
<dbReference type="CDD" id="cd18533">
    <property type="entry name" value="PTP_fungal"/>
    <property type="match status" value="1"/>
</dbReference>
<proteinExistence type="inferred from homology"/>
<dbReference type="SUPFAM" id="SSF57997">
    <property type="entry name" value="Tropomyosin"/>
    <property type="match status" value="1"/>
</dbReference>
<feature type="domain" description="Rhodanese" evidence="7">
    <location>
        <begin position="152"/>
        <end position="279"/>
    </location>
</feature>
<dbReference type="InterPro" id="IPR000242">
    <property type="entry name" value="PTP_cat"/>
</dbReference>
<evidence type="ECO:0000256" key="4">
    <source>
        <dbReference type="SAM" id="MobiDB-lite"/>
    </source>
</evidence>
<dbReference type="SUPFAM" id="SSF52821">
    <property type="entry name" value="Rhodanese/Cell cycle control phosphatase"/>
    <property type="match status" value="1"/>
</dbReference>
<feature type="coiled-coil region" evidence="3">
    <location>
        <begin position="845"/>
        <end position="967"/>
    </location>
</feature>
<feature type="coiled-coil region" evidence="3">
    <location>
        <begin position="1049"/>
        <end position="1114"/>
    </location>
</feature>
<dbReference type="PANTHER" id="PTHR19134">
    <property type="entry name" value="RECEPTOR-TYPE TYROSINE-PROTEIN PHOSPHATASE"/>
    <property type="match status" value="1"/>
</dbReference>
<dbReference type="SMART" id="SM00450">
    <property type="entry name" value="RHOD"/>
    <property type="match status" value="1"/>
</dbReference>
<keyword evidence="9" id="KW-1185">Reference proteome</keyword>
<comment type="similarity">
    <text evidence="1">Belongs to the protein-tyrosine phosphatase family. Non-receptor class subfamily.</text>
</comment>
<evidence type="ECO:0000256" key="2">
    <source>
        <dbReference type="ARBA" id="ARBA00013064"/>
    </source>
</evidence>
<evidence type="ECO:0000256" key="1">
    <source>
        <dbReference type="ARBA" id="ARBA00009649"/>
    </source>
</evidence>
<dbReference type="InterPro" id="IPR036873">
    <property type="entry name" value="Rhodanese-like_dom_sf"/>
</dbReference>
<dbReference type="SMART" id="SM00194">
    <property type="entry name" value="PTPc"/>
    <property type="match status" value="1"/>
</dbReference>
<dbReference type="InterPro" id="IPR029021">
    <property type="entry name" value="Prot-tyrosine_phosphatase-like"/>
</dbReference>